<feature type="non-terminal residue" evidence="1">
    <location>
        <position position="1"/>
    </location>
</feature>
<dbReference type="AlphaFoldDB" id="A0A1I3WGQ0"/>
<sequence length="25" mass="2607">VSANFDTLEILGSNLEVAQNGISSK</sequence>
<proteinExistence type="predicted"/>
<gene>
    <name evidence="1" type="ORF">SAMN05192543_1225</name>
</gene>
<name>A0A1I3WGQ0_9BURK</name>
<accession>A0A1I3WGQ0</accession>
<dbReference type="EMBL" id="FOQU01000022">
    <property type="protein sequence ID" value="SFK06738.1"/>
    <property type="molecule type" value="Genomic_DNA"/>
</dbReference>
<keyword evidence="2" id="KW-1185">Reference proteome</keyword>
<evidence type="ECO:0000313" key="1">
    <source>
        <dbReference type="EMBL" id="SFK06738.1"/>
    </source>
</evidence>
<dbReference type="Proteomes" id="UP000199548">
    <property type="component" value="Unassembled WGS sequence"/>
</dbReference>
<organism evidence="1 2">
    <name type="scientific">Paraburkholderia megapolitana</name>
    <dbReference type="NCBI Taxonomy" id="420953"/>
    <lineage>
        <taxon>Bacteria</taxon>
        <taxon>Pseudomonadati</taxon>
        <taxon>Pseudomonadota</taxon>
        <taxon>Betaproteobacteria</taxon>
        <taxon>Burkholderiales</taxon>
        <taxon>Burkholderiaceae</taxon>
        <taxon>Paraburkholderia</taxon>
    </lineage>
</organism>
<evidence type="ECO:0000313" key="2">
    <source>
        <dbReference type="Proteomes" id="UP000199548"/>
    </source>
</evidence>
<reference evidence="1 2" key="1">
    <citation type="submission" date="2016-10" db="EMBL/GenBank/DDBJ databases">
        <authorList>
            <person name="de Groot N.N."/>
        </authorList>
    </citation>
    <scope>NUCLEOTIDE SEQUENCE [LARGE SCALE GENOMIC DNA]</scope>
    <source>
        <strain evidence="1 2">LMG 23650</strain>
    </source>
</reference>
<protein>
    <submittedName>
        <fullName evidence="1">Uncharacterized protein</fullName>
    </submittedName>
</protein>